<comment type="caution">
    <text evidence="8">The sequence shown here is derived from an EMBL/GenBank/DDBJ whole genome shotgun (WGS) entry which is preliminary data.</text>
</comment>
<dbReference type="EMBL" id="JACSOD020000509">
    <property type="protein sequence ID" value="MBM6500958.1"/>
    <property type="molecule type" value="Genomic_DNA"/>
</dbReference>
<dbReference type="Gene3D" id="2.170.130.10">
    <property type="entry name" value="TonB-dependent receptor, plug domain"/>
    <property type="match status" value="1"/>
</dbReference>
<evidence type="ECO:0000313" key="8">
    <source>
        <dbReference type="EMBL" id="MBM6500958.1"/>
    </source>
</evidence>
<dbReference type="RefSeq" id="WP_187655977.1">
    <property type="nucleotide sequence ID" value="NZ_JACSOD020000509.1"/>
</dbReference>
<keyword evidence="5" id="KW-0732">Signal</keyword>
<dbReference type="InterPro" id="IPR008969">
    <property type="entry name" value="CarboxyPept-like_regulatory"/>
</dbReference>
<name>A0ABS2D168_9FLAO</name>
<dbReference type="SUPFAM" id="SSF56935">
    <property type="entry name" value="Porins"/>
    <property type="match status" value="1"/>
</dbReference>
<evidence type="ECO:0000313" key="9">
    <source>
        <dbReference type="Proteomes" id="UP000759529"/>
    </source>
</evidence>
<evidence type="ECO:0000256" key="3">
    <source>
        <dbReference type="ARBA" id="ARBA00023237"/>
    </source>
</evidence>
<dbReference type="Gene3D" id="2.40.170.20">
    <property type="entry name" value="TonB-dependent receptor, beta-barrel domain"/>
    <property type="match status" value="1"/>
</dbReference>
<feature type="domain" description="TonB-dependent receptor plug" evidence="7">
    <location>
        <begin position="133"/>
        <end position="227"/>
    </location>
</feature>
<feature type="domain" description="TonB-dependent receptor-like beta-barrel" evidence="6">
    <location>
        <begin position="460"/>
        <end position="872"/>
    </location>
</feature>
<dbReference type="InterPro" id="IPR000531">
    <property type="entry name" value="Beta-barrel_TonB"/>
</dbReference>
<feature type="chain" id="PRO_5045566465" evidence="5">
    <location>
        <begin position="21"/>
        <end position="907"/>
    </location>
</feature>
<keyword evidence="4" id="KW-0798">TonB box</keyword>
<dbReference type="PANTHER" id="PTHR40980:SF5">
    <property type="entry name" value="TONB-DEPENDENT RECEPTOR"/>
    <property type="match status" value="1"/>
</dbReference>
<protein>
    <submittedName>
        <fullName evidence="8">TonB-dependent receptor</fullName>
    </submittedName>
</protein>
<dbReference type="Gene3D" id="2.60.40.1120">
    <property type="entry name" value="Carboxypeptidase-like, regulatory domain"/>
    <property type="match status" value="1"/>
</dbReference>
<accession>A0ABS2D168</accession>
<dbReference type="PANTHER" id="PTHR40980">
    <property type="entry name" value="PLUG DOMAIN-CONTAINING PROTEIN"/>
    <property type="match status" value="1"/>
</dbReference>
<keyword evidence="9" id="KW-1185">Reference proteome</keyword>
<dbReference type="SUPFAM" id="SSF49464">
    <property type="entry name" value="Carboxypeptidase regulatory domain-like"/>
    <property type="match status" value="1"/>
</dbReference>
<evidence type="ECO:0000259" key="6">
    <source>
        <dbReference type="Pfam" id="PF00593"/>
    </source>
</evidence>
<dbReference type="Pfam" id="PF13715">
    <property type="entry name" value="CarbopepD_reg_2"/>
    <property type="match status" value="1"/>
</dbReference>
<evidence type="ECO:0000256" key="5">
    <source>
        <dbReference type="SAM" id="SignalP"/>
    </source>
</evidence>
<gene>
    <name evidence="8" type="ORF">H9X54_016830</name>
</gene>
<dbReference type="Pfam" id="PF07715">
    <property type="entry name" value="Plug"/>
    <property type="match status" value="1"/>
</dbReference>
<comment type="similarity">
    <text evidence="4">Belongs to the TonB-dependent receptor family.</text>
</comment>
<dbReference type="InterPro" id="IPR012910">
    <property type="entry name" value="Plug_dom"/>
</dbReference>
<keyword evidence="8" id="KW-0675">Receptor</keyword>
<evidence type="ECO:0000256" key="4">
    <source>
        <dbReference type="RuleBase" id="RU003357"/>
    </source>
</evidence>
<feature type="signal peptide" evidence="5">
    <location>
        <begin position="1"/>
        <end position="20"/>
    </location>
</feature>
<dbReference type="Proteomes" id="UP000759529">
    <property type="component" value="Unassembled WGS sequence"/>
</dbReference>
<proteinExistence type="inferred from homology"/>
<keyword evidence="2 4" id="KW-0472">Membrane</keyword>
<reference evidence="8 9" key="1">
    <citation type="submission" date="2021-02" db="EMBL/GenBank/DDBJ databases">
        <authorList>
            <person name="Jung H.S."/>
            <person name="Chun B.H."/>
            <person name="Jeon C.O."/>
        </authorList>
    </citation>
    <scope>NUCLEOTIDE SEQUENCE [LARGE SCALE GENOMIC DNA]</scope>
    <source>
        <strain evidence="8 9">LMG 25203</strain>
    </source>
</reference>
<dbReference type="Pfam" id="PF00593">
    <property type="entry name" value="TonB_dep_Rec_b-barrel"/>
    <property type="match status" value="1"/>
</dbReference>
<sequence>MKFKLIVITLLFTVLGFAQTKGTIKGVVTDKDLNNEPLPFANVVVKGQNIAVNTDENGSFSIAIVPGEYILEFSFLGYENATEKVIVKENETIIVNKSIGSGSYTLQDVIVQKATNREKESALLLDQKKAVEVKQEIGAQELSRKGVGDVASAVAKTTGVSKQEGSNNVYVRGLGDRYNSTSINGLPVPSNDPEKKNIALDLFSTDIVESISIDKVYTSRISGDFAGGNVNISSKNYKGNGMLEISLGSTINTNAIEKNGEFYLQDGPNQFGYSSYGVPNNPLSGYNFQNSLVPVKESPFGGNIGIKAGKSFDIGKEGKLNLFANAGFNNGYEYREGINQSVSAQAAELKSFEQERFAYKTNSTGMFNANYKINSKNKISYNFLFVNSSEQLKDSYFGYNRDFEGFDILVQRGTYIENTLFVNQLLGNHELTKKIDFDWGLSYNKIKGDMPDRTQNTLKFEEDLNGFTFGQNTITDNHRYYQNLTEDEIAANLALNYALGDKENGEAKGKITLGYNGRFKNRDFEAIQFNFRFFDGLLNTVVNPDNLDTVLNQENYSNGLFNIEAFGGLRPQTYTGEQNIHASFASLEYKLTEKLSSIVGLRFERVEQTVSWRTQLGADTNSFNRNEFLPNLILKYEVNEKQNLRFGASKTYTLPQFKERALFIYEDVTEVKVGNPNLYPSQNYNADLKWEYFLKNDELISVTAFGKYIIDPINEITLASSTNDISFINTGDSGHAYGIELEVRKNIFEIEGDLTNKLSAGFNASYMKTDQELDSEKVRNETDYNINLTNERAGFTGASDFLLNADLSYTKDFQNNKSVTATIIYAHYSDRLYALGVETKGNLVDKGMGSLDFVLKTKLNKNLGINLNARNILNPTFKRVQENAGGDVPVLTYKKGAFFGLGLEYKF</sequence>
<evidence type="ECO:0000256" key="2">
    <source>
        <dbReference type="ARBA" id="ARBA00023136"/>
    </source>
</evidence>
<evidence type="ECO:0000256" key="1">
    <source>
        <dbReference type="ARBA" id="ARBA00004442"/>
    </source>
</evidence>
<dbReference type="InterPro" id="IPR037066">
    <property type="entry name" value="Plug_dom_sf"/>
</dbReference>
<organism evidence="8 9">
    <name type="scientific">Flavobacterium macrobrachii</name>
    <dbReference type="NCBI Taxonomy" id="591204"/>
    <lineage>
        <taxon>Bacteria</taxon>
        <taxon>Pseudomonadati</taxon>
        <taxon>Bacteroidota</taxon>
        <taxon>Flavobacteriia</taxon>
        <taxon>Flavobacteriales</taxon>
        <taxon>Flavobacteriaceae</taxon>
        <taxon>Flavobacterium</taxon>
    </lineage>
</organism>
<comment type="subcellular location">
    <subcellularLocation>
        <location evidence="1 4">Cell outer membrane</location>
    </subcellularLocation>
</comment>
<keyword evidence="3" id="KW-0998">Cell outer membrane</keyword>
<dbReference type="InterPro" id="IPR036942">
    <property type="entry name" value="Beta-barrel_TonB_sf"/>
</dbReference>
<evidence type="ECO:0000259" key="7">
    <source>
        <dbReference type="Pfam" id="PF07715"/>
    </source>
</evidence>